<proteinExistence type="predicted"/>
<protein>
    <submittedName>
        <fullName evidence="1">Uncharacterized protein</fullName>
    </submittedName>
</protein>
<dbReference type="AlphaFoldDB" id="A0A147B769"/>
<organism evidence="1">
    <name type="scientific">Alectorobius mimon</name>
    <dbReference type="NCBI Taxonomy" id="360319"/>
    <lineage>
        <taxon>Eukaryota</taxon>
        <taxon>Metazoa</taxon>
        <taxon>Ecdysozoa</taxon>
        <taxon>Arthropoda</taxon>
        <taxon>Chelicerata</taxon>
        <taxon>Arachnida</taxon>
        <taxon>Acari</taxon>
        <taxon>Parasitiformes</taxon>
        <taxon>Ixodida</taxon>
        <taxon>Ixodoidea</taxon>
        <taxon>Argasidae</taxon>
        <taxon>Ornithodorinae</taxon>
        <taxon>Alectorobius</taxon>
    </lineage>
</organism>
<dbReference type="EMBL" id="GEIB01001736">
    <property type="protein sequence ID" value="JAR86619.1"/>
    <property type="molecule type" value="Transcribed_RNA"/>
</dbReference>
<evidence type="ECO:0000313" key="1">
    <source>
        <dbReference type="EMBL" id="JAR86619.1"/>
    </source>
</evidence>
<feature type="non-terminal residue" evidence="1">
    <location>
        <position position="1"/>
    </location>
</feature>
<accession>A0A147B769</accession>
<reference evidence="1" key="1">
    <citation type="submission" date="2016-03" db="EMBL/GenBank/DDBJ databases">
        <title>Gut transcriptome analysis on engorged females of Ornithodoros mimon (Acari: Argasidae) and phylogenetic inferences of soft ticks.</title>
        <authorList>
            <person name="Landulfo G.A."/>
            <person name="Giovanni D."/>
            <person name="Carvalho E."/>
            <person name="Junqueira-de-Azevedo I."/>
            <person name="Patane J."/>
            <person name="Mendoca R."/>
            <person name="Barros-Battesti D."/>
        </authorList>
    </citation>
    <scope>NUCLEOTIDE SEQUENCE</scope>
    <source>
        <strain evidence="1">Females</strain>
        <tissue evidence="1">Gut</tissue>
    </source>
</reference>
<sequence length="109" mass="12617">RKRAGRPRLHVLLDGPLRRERPLSTSFIYGVRLALIYFSATTLLGRKKGGRKAACSYGYKFFFSAAKATSSRYPFLCFAWFLDRDRDAIYLFKPNVRTMFQRGLGRARV</sequence>
<name>A0A147B769_9ACAR</name>